<dbReference type="OrthoDB" id="145388at2"/>
<organism evidence="2 3">
    <name type="scientific">Herbidospora galbida</name>
    <dbReference type="NCBI Taxonomy" id="2575442"/>
    <lineage>
        <taxon>Bacteria</taxon>
        <taxon>Bacillati</taxon>
        <taxon>Actinomycetota</taxon>
        <taxon>Actinomycetes</taxon>
        <taxon>Streptosporangiales</taxon>
        <taxon>Streptosporangiaceae</taxon>
        <taxon>Herbidospora</taxon>
    </lineage>
</organism>
<dbReference type="RefSeq" id="WP_137245638.1">
    <property type="nucleotide sequence ID" value="NZ_SZQA01000002.1"/>
</dbReference>
<dbReference type="Proteomes" id="UP000308705">
    <property type="component" value="Unassembled WGS sequence"/>
</dbReference>
<dbReference type="AlphaFoldDB" id="A0A4U3MMU3"/>
<dbReference type="InterPro" id="IPR032710">
    <property type="entry name" value="NTF2-like_dom_sf"/>
</dbReference>
<dbReference type="EMBL" id="SZQA01000002">
    <property type="protein sequence ID" value="TKK90905.1"/>
    <property type="molecule type" value="Genomic_DNA"/>
</dbReference>
<evidence type="ECO:0000259" key="1">
    <source>
        <dbReference type="Pfam" id="PF14534"/>
    </source>
</evidence>
<name>A0A4U3MMU3_9ACTN</name>
<feature type="domain" description="DUF4440" evidence="1">
    <location>
        <begin position="5"/>
        <end position="106"/>
    </location>
</feature>
<evidence type="ECO:0000313" key="2">
    <source>
        <dbReference type="EMBL" id="TKK90905.1"/>
    </source>
</evidence>
<dbReference type="SUPFAM" id="SSF54427">
    <property type="entry name" value="NTF2-like"/>
    <property type="match status" value="1"/>
</dbReference>
<gene>
    <name evidence="2" type="ORF">FDA94_03885</name>
</gene>
<evidence type="ECO:0000313" key="3">
    <source>
        <dbReference type="Proteomes" id="UP000308705"/>
    </source>
</evidence>
<keyword evidence="3" id="KW-1185">Reference proteome</keyword>
<dbReference type="Pfam" id="PF14534">
    <property type="entry name" value="DUF4440"/>
    <property type="match status" value="1"/>
</dbReference>
<reference evidence="2 3" key="1">
    <citation type="submission" date="2019-04" db="EMBL/GenBank/DDBJ databases">
        <title>Herbidospora sp. NEAU-GS14.nov., a novel actinomycete isolated from soil.</title>
        <authorList>
            <person name="Han L."/>
        </authorList>
    </citation>
    <scope>NUCLEOTIDE SEQUENCE [LARGE SCALE GENOMIC DNA]</scope>
    <source>
        <strain evidence="2 3">NEAU-GS14</strain>
    </source>
</reference>
<accession>A0A4U3MMU3</accession>
<proteinExistence type="predicted"/>
<comment type="caution">
    <text evidence="2">The sequence shown here is derived from an EMBL/GenBank/DDBJ whole genome shotgun (WGS) entry which is preliminary data.</text>
</comment>
<dbReference type="Gene3D" id="3.10.450.50">
    <property type="match status" value="1"/>
</dbReference>
<dbReference type="InterPro" id="IPR027843">
    <property type="entry name" value="DUF4440"/>
</dbReference>
<protein>
    <submittedName>
        <fullName evidence="2">Nuclear transport factor 2 family protein</fullName>
    </submittedName>
</protein>
<sequence length="116" mass="13005">MDFIELTERAWKANREGDASFYDAYLTDDPVAISPWGVETDRAAILRTFAENENPYTRTDQSEHRVVRLSDTSVVHTARVEIDSERGTMVVHATTTMVLDSSGAWRAAVFQITPVA</sequence>